<accession>A0A9R1WDX6</accession>
<sequence>MLIREKSCDPSPISAPYFLSLTPTTTLSGKFDFLYPVTPPGSIYDCTVSRYSEYTLMEVEVEVQLMVKQWSMHTFYSLPAVAQVVHDKEEASEEDEAEQAYSSLDPYAHRQHYQVQC</sequence>
<gene>
    <name evidence="2" type="ORF">LSAT_V11C200082110</name>
</gene>
<feature type="region of interest" description="Disordered" evidence="1">
    <location>
        <begin position="87"/>
        <end position="107"/>
    </location>
</feature>
<evidence type="ECO:0000256" key="1">
    <source>
        <dbReference type="SAM" id="MobiDB-lite"/>
    </source>
</evidence>
<dbReference type="Proteomes" id="UP000235145">
    <property type="component" value="Unassembled WGS sequence"/>
</dbReference>
<evidence type="ECO:0000313" key="2">
    <source>
        <dbReference type="EMBL" id="KAJ0221954.1"/>
    </source>
</evidence>
<dbReference type="EMBL" id="NBSK02000002">
    <property type="protein sequence ID" value="KAJ0221954.1"/>
    <property type="molecule type" value="Genomic_DNA"/>
</dbReference>
<proteinExistence type="predicted"/>
<reference evidence="2 3" key="1">
    <citation type="journal article" date="2017" name="Nat. Commun.">
        <title>Genome assembly with in vitro proximity ligation data and whole-genome triplication in lettuce.</title>
        <authorList>
            <person name="Reyes-Chin-Wo S."/>
            <person name="Wang Z."/>
            <person name="Yang X."/>
            <person name="Kozik A."/>
            <person name="Arikit S."/>
            <person name="Song C."/>
            <person name="Xia L."/>
            <person name="Froenicke L."/>
            <person name="Lavelle D.O."/>
            <person name="Truco M.J."/>
            <person name="Xia R."/>
            <person name="Zhu S."/>
            <person name="Xu C."/>
            <person name="Xu H."/>
            <person name="Xu X."/>
            <person name="Cox K."/>
            <person name="Korf I."/>
            <person name="Meyers B.C."/>
            <person name="Michelmore R.W."/>
        </authorList>
    </citation>
    <scope>NUCLEOTIDE SEQUENCE [LARGE SCALE GENOMIC DNA]</scope>
    <source>
        <strain evidence="3">cv. Salinas</strain>
        <tissue evidence="2">Seedlings</tissue>
    </source>
</reference>
<dbReference type="AlphaFoldDB" id="A0A9R1WDX6"/>
<name>A0A9R1WDX6_LACSA</name>
<keyword evidence="3" id="KW-1185">Reference proteome</keyword>
<protein>
    <submittedName>
        <fullName evidence="2">Uncharacterized protein</fullName>
    </submittedName>
</protein>
<evidence type="ECO:0000313" key="3">
    <source>
        <dbReference type="Proteomes" id="UP000235145"/>
    </source>
</evidence>
<organism evidence="2 3">
    <name type="scientific">Lactuca sativa</name>
    <name type="common">Garden lettuce</name>
    <dbReference type="NCBI Taxonomy" id="4236"/>
    <lineage>
        <taxon>Eukaryota</taxon>
        <taxon>Viridiplantae</taxon>
        <taxon>Streptophyta</taxon>
        <taxon>Embryophyta</taxon>
        <taxon>Tracheophyta</taxon>
        <taxon>Spermatophyta</taxon>
        <taxon>Magnoliopsida</taxon>
        <taxon>eudicotyledons</taxon>
        <taxon>Gunneridae</taxon>
        <taxon>Pentapetalae</taxon>
        <taxon>asterids</taxon>
        <taxon>campanulids</taxon>
        <taxon>Asterales</taxon>
        <taxon>Asteraceae</taxon>
        <taxon>Cichorioideae</taxon>
        <taxon>Cichorieae</taxon>
        <taxon>Lactucinae</taxon>
        <taxon>Lactuca</taxon>
    </lineage>
</organism>
<comment type="caution">
    <text evidence="2">The sequence shown here is derived from an EMBL/GenBank/DDBJ whole genome shotgun (WGS) entry which is preliminary data.</text>
</comment>